<comment type="caution">
    <text evidence="2">The sequence shown here is derived from an EMBL/GenBank/DDBJ whole genome shotgun (WGS) entry which is preliminary data.</text>
</comment>
<feature type="region of interest" description="Disordered" evidence="1">
    <location>
        <begin position="490"/>
        <end position="526"/>
    </location>
</feature>
<feature type="compositionally biased region" description="Polar residues" evidence="1">
    <location>
        <begin position="142"/>
        <end position="178"/>
    </location>
</feature>
<reference evidence="2 3" key="1">
    <citation type="submission" date="2017-03" db="EMBL/GenBank/DDBJ databases">
        <title>Genome Survey of Euroglyphus maynei.</title>
        <authorList>
            <person name="Arlian L.G."/>
            <person name="Morgan M.S."/>
            <person name="Rider S.D."/>
        </authorList>
    </citation>
    <scope>NUCLEOTIDE SEQUENCE [LARGE SCALE GENOMIC DNA]</scope>
    <source>
        <strain evidence="2">Arlian Lab</strain>
        <tissue evidence="2">Whole body</tissue>
    </source>
</reference>
<gene>
    <name evidence="2" type="ORF">BLA29_003411</name>
</gene>
<organism evidence="2 3">
    <name type="scientific">Euroglyphus maynei</name>
    <name type="common">Mayne's house dust mite</name>
    <dbReference type="NCBI Taxonomy" id="6958"/>
    <lineage>
        <taxon>Eukaryota</taxon>
        <taxon>Metazoa</taxon>
        <taxon>Ecdysozoa</taxon>
        <taxon>Arthropoda</taxon>
        <taxon>Chelicerata</taxon>
        <taxon>Arachnida</taxon>
        <taxon>Acari</taxon>
        <taxon>Acariformes</taxon>
        <taxon>Sarcoptiformes</taxon>
        <taxon>Astigmata</taxon>
        <taxon>Psoroptidia</taxon>
        <taxon>Analgoidea</taxon>
        <taxon>Pyroglyphidae</taxon>
        <taxon>Pyroglyphinae</taxon>
        <taxon>Euroglyphus</taxon>
    </lineage>
</organism>
<evidence type="ECO:0000313" key="3">
    <source>
        <dbReference type="Proteomes" id="UP000194236"/>
    </source>
</evidence>
<accession>A0A1Y3BDN5</accession>
<feature type="region of interest" description="Disordered" evidence="1">
    <location>
        <begin position="134"/>
        <end position="179"/>
    </location>
</feature>
<proteinExistence type="predicted"/>
<feature type="compositionally biased region" description="Polar residues" evidence="1">
    <location>
        <begin position="217"/>
        <end position="226"/>
    </location>
</feature>
<name>A0A1Y3BDN5_EURMA</name>
<protein>
    <submittedName>
        <fullName evidence="2">Uncharacterized protein</fullName>
    </submittedName>
</protein>
<dbReference type="EMBL" id="MUJZ01025188">
    <property type="protein sequence ID" value="OTF79030.1"/>
    <property type="molecule type" value="Genomic_DNA"/>
</dbReference>
<feature type="non-terminal residue" evidence="2">
    <location>
        <position position="638"/>
    </location>
</feature>
<evidence type="ECO:0000256" key="1">
    <source>
        <dbReference type="SAM" id="MobiDB-lite"/>
    </source>
</evidence>
<feature type="compositionally biased region" description="Polar residues" evidence="1">
    <location>
        <begin position="395"/>
        <end position="405"/>
    </location>
</feature>
<feature type="compositionally biased region" description="Polar residues" evidence="1">
    <location>
        <begin position="346"/>
        <end position="363"/>
    </location>
</feature>
<feature type="compositionally biased region" description="Low complexity" evidence="1">
    <location>
        <begin position="509"/>
        <end position="526"/>
    </location>
</feature>
<feature type="region of interest" description="Disordered" evidence="1">
    <location>
        <begin position="193"/>
        <end position="233"/>
    </location>
</feature>
<evidence type="ECO:0000313" key="2">
    <source>
        <dbReference type="EMBL" id="OTF79030.1"/>
    </source>
</evidence>
<dbReference type="AlphaFoldDB" id="A0A1Y3BDN5"/>
<feature type="compositionally biased region" description="Low complexity" evidence="1">
    <location>
        <begin position="311"/>
        <end position="323"/>
    </location>
</feature>
<sequence length="638" mass="67851">QQSQQSNSLGHSDSEIIRLPLVTQQQPITAISNPVTSTPTTAASSVALEQSLASIISTTKTTAAINKTTTTTTMATTNNTLPNMIQNGNNNIIQQASNITASLTSSSLATTAIDNGQVNNNSVATKRFSRFSVTPVTEPEQAITQPSQSPHMLSKSPSFDMMTSQQMPASHTQTQQPRSMVVDSIKIDSPSTLMTTVVGGDSSSTTSSSSSSPTPTCLNDTNTQTAVPEVSSHRTSRFIVTPAEVQLPPSTAALLPSAANVVDSNFKDSCSQTSPGLLKNDKKAPNLTDNSIAVDQQQQPTVNEVTHSDSKGSLSSGSYESASSGLSENADGCLCSPTANEVAKSLGQSNEPSLPVTRASSLTSDEDEDDGHHSDGCCSGSTNIGASFDPDVSPEMTNSTGDSSYNTYPYVSLRRYASALDLSKQNDVVVVIDENGAPTHVRTPLKSSIMAPSTPAVSSQNEVLQQYLTNYQNYMDPANMVADITPNKDKLAQQTAKPTPMLTDCQQQSSSSSLPSSRRPSTNYAPSQLALASQLASGLHQPTRVFIRIPVKDVGIQVNLDNSKSIIGNNLQDMGTITDHFDNENNLQKSTTLTLAQLPLKDQQFLLHQAVQYVLMSLQQNMGFLAPQLLATVQQQQQ</sequence>
<dbReference type="Proteomes" id="UP000194236">
    <property type="component" value="Unassembled WGS sequence"/>
</dbReference>
<feature type="compositionally biased region" description="Polar residues" evidence="1">
    <location>
        <begin position="295"/>
        <end position="305"/>
    </location>
</feature>
<feature type="compositionally biased region" description="Low complexity" evidence="1">
    <location>
        <begin position="202"/>
        <end position="216"/>
    </location>
</feature>
<feature type="region of interest" description="Disordered" evidence="1">
    <location>
        <begin position="295"/>
        <end position="323"/>
    </location>
</feature>
<feature type="non-terminal residue" evidence="2">
    <location>
        <position position="1"/>
    </location>
</feature>
<keyword evidence="3" id="KW-1185">Reference proteome</keyword>
<feature type="region of interest" description="Disordered" evidence="1">
    <location>
        <begin position="344"/>
        <end position="405"/>
    </location>
</feature>